<sequence length="281" mass="31064">MHMLNNTRISLGAVGGPPGARRSRRISRVQRDSLAGIVNNLLFRCHTRLHMSGVPFLDPGAPPETQSRASSMSAPTGRPLHATAGEKDVFALQVAGALGWADTALEVAVDNGLFQAEARAQLYRGHCFRAVGRWRRALECYVRAASIKGLWWGRIDIEGLTQLCRARLAGEKRTSEIMKRRRREEVEVRDYSSEKTLVPSSHGGDELVVMLDVDGRVVGAPRPRPPLRRIQSTPDLRGPAEVPVDVSVEDQHFAVRVYQGTHIKGPLPLDELDRAPEGIFF</sequence>
<feature type="compositionally biased region" description="Polar residues" evidence="1">
    <location>
        <begin position="64"/>
        <end position="74"/>
    </location>
</feature>
<dbReference type="OrthoDB" id="4799826at2759"/>
<feature type="region of interest" description="Disordered" evidence="1">
    <location>
        <begin position="56"/>
        <end position="77"/>
    </location>
</feature>
<dbReference type="SUPFAM" id="SSF48452">
    <property type="entry name" value="TPR-like"/>
    <property type="match status" value="1"/>
</dbReference>
<feature type="region of interest" description="Disordered" evidence="1">
    <location>
        <begin position="1"/>
        <end position="25"/>
    </location>
</feature>
<proteinExistence type="predicted"/>
<evidence type="ECO:0000313" key="2">
    <source>
        <dbReference type="EMBL" id="KAH6690490.1"/>
    </source>
</evidence>
<accession>A0A9P9ACE6</accession>
<dbReference type="AlphaFoldDB" id="A0A9P9ACE6"/>
<name>A0A9P9ACE6_9PEZI</name>
<keyword evidence="3" id="KW-1185">Reference proteome</keyword>
<evidence type="ECO:0000313" key="3">
    <source>
        <dbReference type="Proteomes" id="UP000770015"/>
    </source>
</evidence>
<comment type="caution">
    <text evidence="2">The sequence shown here is derived from an EMBL/GenBank/DDBJ whole genome shotgun (WGS) entry which is preliminary data.</text>
</comment>
<dbReference type="Proteomes" id="UP000770015">
    <property type="component" value="Unassembled WGS sequence"/>
</dbReference>
<reference evidence="2" key="1">
    <citation type="journal article" date="2021" name="Nat. Commun.">
        <title>Genetic determinants of endophytism in the Arabidopsis root mycobiome.</title>
        <authorList>
            <person name="Mesny F."/>
            <person name="Miyauchi S."/>
            <person name="Thiergart T."/>
            <person name="Pickel B."/>
            <person name="Atanasova L."/>
            <person name="Karlsson M."/>
            <person name="Huettel B."/>
            <person name="Barry K.W."/>
            <person name="Haridas S."/>
            <person name="Chen C."/>
            <person name="Bauer D."/>
            <person name="Andreopoulos W."/>
            <person name="Pangilinan J."/>
            <person name="LaButti K."/>
            <person name="Riley R."/>
            <person name="Lipzen A."/>
            <person name="Clum A."/>
            <person name="Drula E."/>
            <person name="Henrissat B."/>
            <person name="Kohler A."/>
            <person name="Grigoriev I.V."/>
            <person name="Martin F.M."/>
            <person name="Hacquard S."/>
        </authorList>
    </citation>
    <scope>NUCLEOTIDE SEQUENCE</scope>
    <source>
        <strain evidence="2">MPI-SDFR-AT-0117</strain>
    </source>
</reference>
<protein>
    <submittedName>
        <fullName evidence="2">Uncharacterized protein</fullName>
    </submittedName>
</protein>
<dbReference type="InterPro" id="IPR011990">
    <property type="entry name" value="TPR-like_helical_dom_sf"/>
</dbReference>
<gene>
    <name evidence="2" type="ORF">F5X68DRAFT_259914</name>
</gene>
<organism evidence="2 3">
    <name type="scientific">Plectosphaerella plurivora</name>
    <dbReference type="NCBI Taxonomy" id="936078"/>
    <lineage>
        <taxon>Eukaryota</taxon>
        <taxon>Fungi</taxon>
        <taxon>Dikarya</taxon>
        <taxon>Ascomycota</taxon>
        <taxon>Pezizomycotina</taxon>
        <taxon>Sordariomycetes</taxon>
        <taxon>Hypocreomycetidae</taxon>
        <taxon>Glomerellales</taxon>
        <taxon>Plectosphaerellaceae</taxon>
        <taxon>Plectosphaerella</taxon>
    </lineage>
</organism>
<dbReference type="EMBL" id="JAGSXJ010000006">
    <property type="protein sequence ID" value="KAH6690490.1"/>
    <property type="molecule type" value="Genomic_DNA"/>
</dbReference>
<evidence type="ECO:0000256" key="1">
    <source>
        <dbReference type="SAM" id="MobiDB-lite"/>
    </source>
</evidence>